<name>A0A7W7LZL1_9ACTN</name>
<comment type="caution">
    <text evidence="5">The sequence shown here is derived from an EMBL/GenBank/DDBJ whole genome shotgun (WGS) entry which is preliminary data.</text>
</comment>
<evidence type="ECO:0000259" key="4">
    <source>
        <dbReference type="PROSITE" id="PS51668"/>
    </source>
</evidence>
<evidence type="ECO:0000256" key="3">
    <source>
        <dbReference type="SAM" id="MobiDB-lite"/>
    </source>
</evidence>
<dbReference type="Proteomes" id="UP000579523">
    <property type="component" value="Unassembled WGS sequence"/>
</dbReference>
<dbReference type="EMBL" id="JACHJI010000005">
    <property type="protein sequence ID" value="MBB4899423.1"/>
    <property type="molecule type" value="Genomic_DNA"/>
</dbReference>
<dbReference type="Pfam" id="PF01980">
    <property type="entry name" value="TrmO_N"/>
    <property type="match status" value="1"/>
</dbReference>
<dbReference type="RefSeq" id="WP_229890025.1">
    <property type="nucleotide sequence ID" value="NZ_BMTI01000025.1"/>
</dbReference>
<evidence type="ECO:0000313" key="6">
    <source>
        <dbReference type="Proteomes" id="UP000579523"/>
    </source>
</evidence>
<gene>
    <name evidence="5" type="ORF">FHS37_003483</name>
</gene>
<feature type="compositionally biased region" description="Low complexity" evidence="3">
    <location>
        <begin position="70"/>
        <end position="79"/>
    </location>
</feature>
<dbReference type="PANTHER" id="PTHR12818">
    <property type="entry name" value="TRNA (ADENINE(37)-N6)-METHYLTRANSFERASE"/>
    <property type="match status" value="1"/>
</dbReference>
<dbReference type="Gene3D" id="2.40.30.70">
    <property type="entry name" value="YaeB-like"/>
    <property type="match status" value="1"/>
</dbReference>
<evidence type="ECO:0000313" key="5">
    <source>
        <dbReference type="EMBL" id="MBB4899423.1"/>
    </source>
</evidence>
<dbReference type="PROSITE" id="PS51668">
    <property type="entry name" value="TSAA_2"/>
    <property type="match status" value="1"/>
</dbReference>
<sequence length="126" mass="13613">MPNFEITPIGTVLNNRTDVQHTDNGGAVRSTTTTDERFGETCLQGLEGCSHVEVLFIFDQFPKDDDYRGPRPYRGRSGLPPGGVFAGRGPRRPNHIGVTSCAIRSVHGRELTVMGLDAASGPRSST</sequence>
<proteinExistence type="inferred from homology"/>
<feature type="region of interest" description="Disordered" evidence="3">
    <location>
        <begin position="67"/>
        <end position="92"/>
    </location>
</feature>
<dbReference type="AlphaFoldDB" id="A0A7W7LZL1"/>
<comment type="similarity">
    <text evidence="2">Belongs to the tRNA methyltransferase O family.</text>
</comment>
<organism evidence="5 6">
    <name type="scientific">Streptomyces griseomycini</name>
    <dbReference type="NCBI Taxonomy" id="66895"/>
    <lineage>
        <taxon>Bacteria</taxon>
        <taxon>Bacillati</taxon>
        <taxon>Actinomycetota</taxon>
        <taxon>Actinomycetes</taxon>
        <taxon>Kitasatosporales</taxon>
        <taxon>Streptomycetaceae</taxon>
        <taxon>Streptomyces</taxon>
    </lineage>
</organism>
<dbReference type="SUPFAM" id="SSF118196">
    <property type="entry name" value="YaeB-like"/>
    <property type="match status" value="1"/>
</dbReference>
<protein>
    <submittedName>
        <fullName evidence="5">tRNA (Thr-GGU) A37 N-methylase</fullName>
    </submittedName>
</protein>
<dbReference type="PANTHER" id="PTHR12818:SF0">
    <property type="entry name" value="TRNA (ADENINE(37)-N6)-METHYLTRANSFERASE"/>
    <property type="match status" value="1"/>
</dbReference>
<keyword evidence="1" id="KW-0949">S-adenosyl-L-methionine</keyword>
<accession>A0A7W7LZL1</accession>
<dbReference type="InterPro" id="IPR023370">
    <property type="entry name" value="TrmO-like_N"/>
</dbReference>
<evidence type="ECO:0000256" key="2">
    <source>
        <dbReference type="ARBA" id="ARBA00033753"/>
    </source>
</evidence>
<reference evidence="5 6" key="1">
    <citation type="submission" date="2020-08" db="EMBL/GenBank/DDBJ databases">
        <title>Genomic Encyclopedia of Type Strains, Phase III (KMG-III): the genomes of soil and plant-associated and newly described type strains.</title>
        <authorList>
            <person name="Whitman W."/>
        </authorList>
    </citation>
    <scope>NUCLEOTIDE SEQUENCE [LARGE SCALE GENOMIC DNA]</scope>
    <source>
        <strain evidence="5 6">CECT 3273</strain>
    </source>
</reference>
<keyword evidence="6" id="KW-1185">Reference proteome</keyword>
<evidence type="ECO:0000256" key="1">
    <source>
        <dbReference type="ARBA" id="ARBA00022691"/>
    </source>
</evidence>
<dbReference type="InterPro" id="IPR036413">
    <property type="entry name" value="YaeB-like_sf"/>
</dbReference>
<feature type="domain" description="TsaA-like" evidence="4">
    <location>
        <begin position="6"/>
        <end position="126"/>
    </location>
</feature>
<dbReference type="InterPro" id="IPR040372">
    <property type="entry name" value="YaeB-like"/>
</dbReference>
<dbReference type="InterPro" id="IPR036414">
    <property type="entry name" value="YaeB_N_sf"/>
</dbReference>